<dbReference type="SMART" id="SM00345">
    <property type="entry name" value="HTH_GNTR"/>
    <property type="match status" value="1"/>
</dbReference>
<dbReference type="PANTHER" id="PTHR43537:SF5">
    <property type="entry name" value="UXU OPERON TRANSCRIPTIONAL REGULATOR"/>
    <property type="match status" value="1"/>
</dbReference>
<proteinExistence type="predicted"/>
<keyword evidence="2" id="KW-0238">DNA-binding</keyword>
<dbReference type="AlphaFoldDB" id="A0A5C1QMT4"/>
<evidence type="ECO:0000256" key="3">
    <source>
        <dbReference type="ARBA" id="ARBA00023163"/>
    </source>
</evidence>
<sequence>MSKIDHVMMVVKKQILDGSYKKGDKLPSELEIMEMCGTSRSSVREAIKVLSTVGLVEIRRGLGTFVKNDLIETKNVANFQMTEGSSRTFTNEQLLEYRKHIEGLLLEMVILNCSDEDINKLEQQNDQLKMALGENPDPLDLYQIDIDFHLEIGRLTHNPLMEQLNENLVQLIKSGLREDYLNIHYAGFLSYVNHQQMIDAIRNRDIELAKQTVIEVNRTFLHRQ</sequence>
<protein>
    <submittedName>
        <fullName evidence="5">FadR family transcriptional regulator</fullName>
    </submittedName>
</protein>
<dbReference type="Gene3D" id="1.10.10.10">
    <property type="entry name" value="Winged helix-like DNA-binding domain superfamily/Winged helix DNA-binding domain"/>
    <property type="match status" value="1"/>
</dbReference>
<gene>
    <name evidence="5" type="ORF">EXM22_09825</name>
</gene>
<dbReference type="InterPro" id="IPR008920">
    <property type="entry name" value="TF_FadR/GntR_C"/>
</dbReference>
<dbReference type="InterPro" id="IPR000524">
    <property type="entry name" value="Tscrpt_reg_HTH_GntR"/>
</dbReference>
<dbReference type="Gene3D" id="1.20.120.530">
    <property type="entry name" value="GntR ligand-binding domain-like"/>
    <property type="match status" value="1"/>
</dbReference>
<dbReference type="KEGG" id="ock:EXM22_09825"/>
<dbReference type="RefSeq" id="WP_149486350.1">
    <property type="nucleotide sequence ID" value="NZ_CP036150.1"/>
</dbReference>
<dbReference type="InterPro" id="IPR036388">
    <property type="entry name" value="WH-like_DNA-bd_sf"/>
</dbReference>
<dbReference type="PROSITE" id="PS50949">
    <property type="entry name" value="HTH_GNTR"/>
    <property type="match status" value="1"/>
</dbReference>
<dbReference type="SUPFAM" id="SSF48008">
    <property type="entry name" value="GntR ligand-binding domain-like"/>
    <property type="match status" value="1"/>
</dbReference>
<reference evidence="5 6" key="1">
    <citation type="submission" date="2019-02" db="EMBL/GenBank/DDBJ databases">
        <title>Complete Genome Sequence and Methylome Analysis of free living Spirochaetas.</title>
        <authorList>
            <person name="Fomenkov A."/>
            <person name="Dubinina G."/>
            <person name="Leshcheva N."/>
            <person name="Mikheeva N."/>
            <person name="Grabovich M."/>
            <person name="Vincze T."/>
            <person name="Roberts R.J."/>
        </authorList>
    </citation>
    <scope>NUCLEOTIDE SEQUENCE [LARGE SCALE GENOMIC DNA]</scope>
    <source>
        <strain evidence="5 6">K2</strain>
    </source>
</reference>
<dbReference type="GO" id="GO:0003677">
    <property type="term" value="F:DNA binding"/>
    <property type="evidence" value="ECO:0007669"/>
    <property type="project" value="UniProtKB-KW"/>
</dbReference>
<dbReference type="CDD" id="cd07377">
    <property type="entry name" value="WHTH_GntR"/>
    <property type="match status" value="1"/>
</dbReference>
<organism evidence="5 6">
    <name type="scientific">Oceanispirochaeta crateris</name>
    <dbReference type="NCBI Taxonomy" id="2518645"/>
    <lineage>
        <taxon>Bacteria</taxon>
        <taxon>Pseudomonadati</taxon>
        <taxon>Spirochaetota</taxon>
        <taxon>Spirochaetia</taxon>
        <taxon>Spirochaetales</taxon>
        <taxon>Spirochaetaceae</taxon>
        <taxon>Oceanispirochaeta</taxon>
    </lineage>
</organism>
<evidence type="ECO:0000313" key="5">
    <source>
        <dbReference type="EMBL" id="QEN08270.1"/>
    </source>
</evidence>
<evidence type="ECO:0000313" key="6">
    <source>
        <dbReference type="Proteomes" id="UP000324209"/>
    </source>
</evidence>
<dbReference type="Pfam" id="PF00392">
    <property type="entry name" value="GntR"/>
    <property type="match status" value="1"/>
</dbReference>
<dbReference type="InterPro" id="IPR036390">
    <property type="entry name" value="WH_DNA-bd_sf"/>
</dbReference>
<dbReference type="InterPro" id="IPR011711">
    <property type="entry name" value="GntR_C"/>
</dbReference>
<dbReference type="SUPFAM" id="SSF46785">
    <property type="entry name" value="Winged helix' DNA-binding domain"/>
    <property type="match status" value="1"/>
</dbReference>
<feature type="domain" description="HTH gntR-type" evidence="4">
    <location>
        <begin position="1"/>
        <end position="69"/>
    </location>
</feature>
<keyword evidence="6" id="KW-1185">Reference proteome</keyword>
<dbReference type="GO" id="GO:0003700">
    <property type="term" value="F:DNA-binding transcription factor activity"/>
    <property type="evidence" value="ECO:0007669"/>
    <property type="project" value="InterPro"/>
</dbReference>
<dbReference type="Proteomes" id="UP000324209">
    <property type="component" value="Chromosome"/>
</dbReference>
<evidence type="ECO:0000259" key="4">
    <source>
        <dbReference type="PROSITE" id="PS50949"/>
    </source>
</evidence>
<name>A0A5C1QMT4_9SPIO</name>
<keyword evidence="3" id="KW-0804">Transcription</keyword>
<dbReference type="OrthoDB" id="369590at2"/>
<evidence type="ECO:0000256" key="1">
    <source>
        <dbReference type="ARBA" id="ARBA00023015"/>
    </source>
</evidence>
<dbReference type="EMBL" id="CP036150">
    <property type="protein sequence ID" value="QEN08270.1"/>
    <property type="molecule type" value="Genomic_DNA"/>
</dbReference>
<dbReference type="PANTHER" id="PTHR43537">
    <property type="entry name" value="TRANSCRIPTIONAL REGULATOR, GNTR FAMILY"/>
    <property type="match status" value="1"/>
</dbReference>
<evidence type="ECO:0000256" key="2">
    <source>
        <dbReference type="ARBA" id="ARBA00023125"/>
    </source>
</evidence>
<dbReference type="SMART" id="SM00895">
    <property type="entry name" value="FCD"/>
    <property type="match status" value="1"/>
</dbReference>
<dbReference type="Pfam" id="PF07729">
    <property type="entry name" value="FCD"/>
    <property type="match status" value="1"/>
</dbReference>
<dbReference type="PRINTS" id="PR00035">
    <property type="entry name" value="HTHGNTR"/>
</dbReference>
<keyword evidence="1" id="KW-0805">Transcription regulation</keyword>
<accession>A0A5C1QMT4</accession>